<feature type="transmembrane region" description="Helical" evidence="10">
    <location>
        <begin position="315"/>
        <end position="338"/>
    </location>
</feature>
<evidence type="ECO:0000256" key="9">
    <source>
        <dbReference type="ARBA" id="ARBA00031636"/>
    </source>
</evidence>
<feature type="transmembrane region" description="Helical" evidence="10">
    <location>
        <begin position="163"/>
        <end position="185"/>
    </location>
</feature>
<dbReference type="GO" id="GO:0042910">
    <property type="term" value="F:xenobiotic transmembrane transporter activity"/>
    <property type="evidence" value="ECO:0007669"/>
    <property type="project" value="InterPro"/>
</dbReference>
<evidence type="ECO:0000313" key="11">
    <source>
        <dbReference type="EMBL" id="GGA11434.1"/>
    </source>
</evidence>
<keyword evidence="3" id="KW-0050">Antiport</keyword>
<evidence type="ECO:0000256" key="1">
    <source>
        <dbReference type="ARBA" id="ARBA00004429"/>
    </source>
</evidence>
<dbReference type="GO" id="GO:0015297">
    <property type="term" value="F:antiporter activity"/>
    <property type="evidence" value="ECO:0007669"/>
    <property type="project" value="UniProtKB-KW"/>
</dbReference>
<comment type="caution">
    <text evidence="11">The sequence shown here is derived from an EMBL/GenBank/DDBJ whole genome shotgun (WGS) entry which is preliminary data.</text>
</comment>
<dbReference type="NCBIfam" id="TIGR00797">
    <property type="entry name" value="matE"/>
    <property type="match status" value="1"/>
</dbReference>
<name>A0A916QUE1_9RHOB</name>
<evidence type="ECO:0000256" key="7">
    <source>
        <dbReference type="ARBA" id="ARBA00023065"/>
    </source>
</evidence>
<keyword evidence="7" id="KW-0406">Ion transport</keyword>
<accession>A0A916QUE1</accession>
<evidence type="ECO:0000256" key="8">
    <source>
        <dbReference type="ARBA" id="ARBA00023136"/>
    </source>
</evidence>
<reference evidence="11" key="1">
    <citation type="journal article" date="2014" name="Int. J. Syst. Evol. Microbiol.">
        <title>Complete genome sequence of Corynebacterium casei LMG S-19264T (=DSM 44701T), isolated from a smear-ripened cheese.</title>
        <authorList>
            <consortium name="US DOE Joint Genome Institute (JGI-PGF)"/>
            <person name="Walter F."/>
            <person name="Albersmeier A."/>
            <person name="Kalinowski J."/>
            <person name="Ruckert C."/>
        </authorList>
    </citation>
    <scope>NUCLEOTIDE SEQUENCE</scope>
    <source>
        <strain evidence="11">CGMCC 1.15880</strain>
    </source>
</reference>
<dbReference type="InterPro" id="IPR050222">
    <property type="entry name" value="MATE_MdtK"/>
</dbReference>
<dbReference type="GO" id="GO:0006811">
    <property type="term" value="P:monoatomic ion transport"/>
    <property type="evidence" value="ECO:0007669"/>
    <property type="project" value="UniProtKB-KW"/>
</dbReference>
<keyword evidence="12" id="KW-1185">Reference proteome</keyword>
<dbReference type="Proteomes" id="UP000628017">
    <property type="component" value="Unassembled WGS sequence"/>
</dbReference>
<reference evidence="11" key="2">
    <citation type="submission" date="2020-09" db="EMBL/GenBank/DDBJ databases">
        <authorList>
            <person name="Sun Q."/>
            <person name="Zhou Y."/>
        </authorList>
    </citation>
    <scope>NUCLEOTIDE SEQUENCE</scope>
    <source>
        <strain evidence="11">CGMCC 1.15880</strain>
    </source>
</reference>
<dbReference type="PANTHER" id="PTHR43298:SF2">
    <property type="entry name" value="FMN_FAD EXPORTER YEEO-RELATED"/>
    <property type="match status" value="1"/>
</dbReference>
<comment type="subcellular location">
    <subcellularLocation>
        <location evidence="1">Cell inner membrane</location>
        <topology evidence="1">Multi-pass membrane protein</topology>
    </subcellularLocation>
</comment>
<organism evidence="11 12">
    <name type="scientific">Neptunicoccus cionae</name>
    <dbReference type="NCBI Taxonomy" id="2035344"/>
    <lineage>
        <taxon>Bacteria</taxon>
        <taxon>Pseudomonadati</taxon>
        <taxon>Pseudomonadota</taxon>
        <taxon>Alphaproteobacteria</taxon>
        <taxon>Rhodobacterales</taxon>
        <taxon>Paracoccaceae</taxon>
        <taxon>Neptunicoccus</taxon>
    </lineage>
</organism>
<feature type="transmembrane region" description="Helical" evidence="10">
    <location>
        <begin position="95"/>
        <end position="114"/>
    </location>
</feature>
<dbReference type="CDD" id="cd13131">
    <property type="entry name" value="MATE_NorM_like"/>
    <property type="match status" value="1"/>
</dbReference>
<feature type="transmembrane region" description="Helical" evidence="10">
    <location>
        <begin position="134"/>
        <end position="151"/>
    </location>
</feature>
<evidence type="ECO:0000256" key="6">
    <source>
        <dbReference type="ARBA" id="ARBA00022989"/>
    </source>
</evidence>
<dbReference type="RefSeq" id="WP_229678421.1">
    <property type="nucleotide sequence ID" value="NZ_BMKA01000001.1"/>
</dbReference>
<evidence type="ECO:0000313" key="12">
    <source>
        <dbReference type="Proteomes" id="UP000628017"/>
    </source>
</evidence>
<dbReference type="InterPro" id="IPR048279">
    <property type="entry name" value="MdtK-like"/>
</dbReference>
<dbReference type="GO" id="GO:0005886">
    <property type="term" value="C:plasma membrane"/>
    <property type="evidence" value="ECO:0007669"/>
    <property type="project" value="UniProtKB-SubCell"/>
</dbReference>
<keyword evidence="2" id="KW-0813">Transport</keyword>
<dbReference type="PANTHER" id="PTHR43298">
    <property type="entry name" value="MULTIDRUG RESISTANCE PROTEIN NORM-RELATED"/>
    <property type="match status" value="1"/>
</dbReference>
<sequence length="454" mass="49498">MNTIPPMSWRGHIRASLLLGLPLVGSHIAQMLTHITDVAMLGWYSVDALAAVVLATQAYFVVFIVGSGFAFAVMPLCASAIGAEDDRQVRRSVRMGAWLVLFYGLLLAVPLWHIETILLFLGQQEHLARIASEYMRIAVFGLFPALWIMVLKSYLSALERAQVVLIATLVAAGANVIFNYAFIFGNFGFPEMGARGAAWASILTITIDFVFLLYYCWVLPALKKYDLFLNPFRFDREAFVETFKLGWPISLTLLAETGLFSAATVMIGWSGTVALAAHAVVLQITSVGFMVPLGISNVGTIRAGRALGRKDKLGLSRAAAVVIWGAFLFSLVTMTLYLTIPRPLMRLFLDPSEPNLPAIVEMGVLLLMISAAFQIVDATQVAALGMLRGIKDTTVPMVLAVFSYWCVGAPMAYILGFPMGYGAQGVWGGLVIGLTLAAVTMLARYYKLQRALSF</sequence>
<feature type="transmembrane region" description="Helical" evidence="10">
    <location>
        <begin position="397"/>
        <end position="419"/>
    </location>
</feature>
<dbReference type="PIRSF" id="PIRSF006603">
    <property type="entry name" value="DinF"/>
    <property type="match status" value="1"/>
</dbReference>
<feature type="transmembrane region" description="Helical" evidence="10">
    <location>
        <begin position="243"/>
        <end position="269"/>
    </location>
</feature>
<evidence type="ECO:0000256" key="2">
    <source>
        <dbReference type="ARBA" id="ARBA00022448"/>
    </source>
</evidence>
<feature type="transmembrane region" description="Helical" evidence="10">
    <location>
        <begin position="197"/>
        <end position="222"/>
    </location>
</feature>
<feature type="transmembrane region" description="Helical" evidence="10">
    <location>
        <begin position="57"/>
        <end position="83"/>
    </location>
</feature>
<keyword evidence="6 10" id="KW-1133">Transmembrane helix</keyword>
<dbReference type="Pfam" id="PF01554">
    <property type="entry name" value="MatE"/>
    <property type="match status" value="2"/>
</dbReference>
<proteinExistence type="predicted"/>
<feature type="transmembrane region" description="Helical" evidence="10">
    <location>
        <begin position="275"/>
        <end position="295"/>
    </location>
</feature>
<dbReference type="EMBL" id="BMKA01000001">
    <property type="protein sequence ID" value="GGA11434.1"/>
    <property type="molecule type" value="Genomic_DNA"/>
</dbReference>
<dbReference type="InterPro" id="IPR002528">
    <property type="entry name" value="MATE_fam"/>
</dbReference>
<keyword evidence="4" id="KW-1003">Cell membrane</keyword>
<protein>
    <recommendedName>
        <fullName evidence="9">Multidrug-efflux transporter</fullName>
    </recommendedName>
</protein>
<feature type="transmembrane region" description="Helical" evidence="10">
    <location>
        <begin position="358"/>
        <end position="376"/>
    </location>
</feature>
<keyword evidence="5 10" id="KW-0812">Transmembrane</keyword>
<gene>
    <name evidence="11" type="ORF">GCM10011498_09550</name>
</gene>
<keyword evidence="8 10" id="KW-0472">Membrane</keyword>
<feature type="transmembrane region" description="Helical" evidence="10">
    <location>
        <begin position="425"/>
        <end position="446"/>
    </location>
</feature>
<evidence type="ECO:0000256" key="10">
    <source>
        <dbReference type="SAM" id="Phobius"/>
    </source>
</evidence>
<evidence type="ECO:0000256" key="5">
    <source>
        <dbReference type="ARBA" id="ARBA00022692"/>
    </source>
</evidence>
<evidence type="ECO:0000256" key="3">
    <source>
        <dbReference type="ARBA" id="ARBA00022449"/>
    </source>
</evidence>
<evidence type="ECO:0000256" key="4">
    <source>
        <dbReference type="ARBA" id="ARBA00022475"/>
    </source>
</evidence>
<dbReference type="AlphaFoldDB" id="A0A916QUE1"/>